<dbReference type="Proteomes" id="UP001162881">
    <property type="component" value="Unassembled WGS sequence"/>
</dbReference>
<feature type="signal peptide" evidence="3">
    <location>
        <begin position="1"/>
        <end position="30"/>
    </location>
</feature>
<evidence type="ECO:0000313" key="5">
    <source>
        <dbReference type="Proteomes" id="UP001162881"/>
    </source>
</evidence>
<dbReference type="Gene3D" id="3.40.50.1820">
    <property type="entry name" value="alpha/beta hydrolase"/>
    <property type="match status" value="1"/>
</dbReference>
<sequence>MSVSVSVRVRRLALASLGVLTLGAAPVAVAAAPVSSAATPQKPPRIETFDRTGPQGRVYRISIAHPDAPPPPSGYPVVYVLDGNALFATAADSARLQAFRPNWTGMEAAVVVGIGYPTPALFDVPARYYDLTTPLPGGGASLTGGPRMKAGGADDFLAFLESTVKPLVAAHASLDRSRQTLLGHSLGGLCVLHALFSEPGAFSSYVAISPSAWWGGGSLMAEARAFRARRMQAADGPAPRVLLTVGEYEQTMSPAARAASGAAEQEAALARAGMVDAVHAMARLLEETPHLTTRYRLLDGEDHGSGVPRAISLGLRFALLPDGQFDPAP</sequence>
<accession>A0ABT0BHJ0</accession>
<evidence type="ECO:0000256" key="2">
    <source>
        <dbReference type="ARBA" id="ARBA00022801"/>
    </source>
</evidence>
<comment type="caution">
    <text evidence="4">The sequence shown here is derived from an EMBL/GenBank/DDBJ whole genome shotgun (WGS) entry which is preliminary data.</text>
</comment>
<reference evidence="4" key="1">
    <citation type="submission" date="2022-03" db="EMBL/GenBank/DDBJ databases">
        <title>Identification of a novel bacterium isolated from mangrove sediments.</title>
        <authorList>
            <person name="Pan X."/>
        </authorList>
    </citation>
    <scope>NUCLEOTIDE SEQUENCE</scope>
    <source>
        <strain evidence="4">B1949</strain>
    </source>
</reference>
<evidence type="ECO:0000313" key="4">
    <source>
        <dbReference type="EMBL" id="MCJ2184276.1"/>
    </source>
</evidence>
<dbReference type="PANTHER" id="PTHR40841">
    <property type="entry name" value="SIDEROPHORE TRIACETYLFUSARININE C ESTERASE"/>
    <property type="match status" value="1"/>
</dbReference>
<gene>
    <name evidence="4" type="ORF">MTR62_16490</name>
</gene>
<organism evidence="4 5">
    <name type="scientific">Novosphingobium organovorum</name>
    <dbReference type="NCBI Taxonomy" id="2930092"/>
    <lineage>
        <taxon>Bacteria</taxon>
        <taxon>Pseudomonadati</taxon>
        <taxon>Pseudomonadota</taxon>
        <taxon>Alphaproteobacteria</taxon>
        <taxon>Sphingomonadales</taxon>
        <taxon>Sphingomonadaceae</taxon>
        <taxon>Novosphingobium</taxon>
    </lineage>
</organism>
<protein>
    <submittedName>
        <fullName evidence="4">Alpha/beta hydrolase-fold protein</fullName>
    </submittedName>
</protein>
<evidence type="ECO:0000256" key="3">
    <source>
        <dbReference type="SAM" id="SignalP"/>
    </source>
</evidence>
<dbReference type="PANTHER" id="PTHR40841:SF2">
    <property type="entry name" value="SIDEROPHORE-DEGRADING ESTERASE (EUROFUNG)"/>
    <property type="match status" value="1"/>
</dbReference>
<keyword evidence="2 4" id="KW-0378">Hydrolase</keyword>
<name>A0ABT0BHJ0_9SPHN</name>
<comment type="similarity">
    <text evidence="1">Belongs to the esterase D family.</text>
</comment>
<dbReference type="Pfam" id="PF00756">
    <property type="entry name" value="Esterase"/>
    <property type="match status" value="1"/>
</dbReference>
<evidence type="ECO:0000256" key="1">
    <source>
        <dbReference type="ARBA" id="ARBA00005622"/>
    </source>
</evidence>
<keyword evidence="3" id="KW-0732">Signal</keyword>
<feature type="chain" id="PRO_5045877613" evidence="3">
    <location>
        <begin position="31"/>
        <end position="329"/>
    </location>
</feature>
<dbReference type="InterPro" id="IPR000801">
    <property type="entry name" value="Esterase-like"/>
</dbReference>
<dbReference type="SUPFAM" id="SSF53474">
    <property type="entry name" value="alpha/beta-Hydrolases"/>
    <property type="match status" value="1"/>
</dbReference>
<dbReference type="RefSeq" id="WP_244022953.1">
    <property type="nucleotide sequence ID" value="NZ_JALHLF010000088.1"/>
</dbReference>
<keyword evidence="5" id="KW-1185">Reference proteome</keyword>
<dbReference type="InterPro" id="IPR052558">
    <property type="entry name" value="Siderophore_Hydrolase_D"/>
</dbReference>
<dbReference type="InterPro" id="IPR029058">
    <property type="entry name" value="AB_hydrolase_fold"/>
</dbReference>
<proteinExistence type="inferred from homology"/>
<dbReference type="EMBL" id="JALHLF010000088">
    <property type="protein sequence ID" value="MCJ2184276.1"/>
    <property type="molecule type" value="Genomic_DNA"/>
</dbReference>
<dbReference type="GO" id="GO:0016787">
    <property type="term" value="F:hydrolase activity"/>
    <property type="evidence" value="ECO:0007669"/>
    <property type="project" value="UniProtKB-KW"/>
</dbReference>